<evidence type="ECO:0000313" key="3">
    <source>
        <dbReference type="EMBL" id="KIC77396.1"/>
    </source>
</evidence>
<dbReference type="InterPro" id="IPR040819">
    <property type="entry name" value="Rol_Rep_N"/>
</dbReference>
<feature type="domain" description="Rolling Circle replication initiation protein N-terminal" evidence="2">
    <location>
        <begin position="4"/>
        <end position="93"/>
    </location>
</feature>
<organism evidence="3 4">
    <name type="scientific">Streptococcus constellatus</name>
    <dbReference type="NCBI Taxonomy" id="76860"/>
    <lineage>
        <taxon>Bacteria</taxon>
        <taxon>Bacillati</taxon>
        <taxon>Bacillota</taxon>
        <taxon>Bacilli</taxon>
        <taxon>Lactobacillales</taxon>
        <taxon>Streptococcaceae</taxon>
        <taxon>Streptococcus</taxon>
        <taxon>Streptococcus anginosus group</taxon>
    </lineage>
</organism>
<evidence type="ECO:0000259" key="2">
    <source>
        <dbReference type="Pfam" id="PF18106"/>
    </source>
</evidence>
<dbReference type="Proteomes" id="UP000031339">
    <property type="component" value="Unassembled WGS sequence"/>
</dbReference>
<protein>
    <submittedName>
        <fullName evidence="3">Cro/Cl family transcriptional regulator</fullName>
    </submittedName>
</protein>
<dbReference type="AlphaFoldDB" id="A0A0C1K3M0"/>
<dbReference type="OrthoDB" id="2067664at2"/>
<dbReference type="InterPro" id="IPR003491">
    <property type="entry name" value="REP-like_C"/>
</dbReference>
<dbReference type="RefSeq" id="WP_039677775.1">
    <property type="nucleotide sequence ID" value="NZ_JWIY01000004.1"/>
</dbReference>
<dbReference type="Pfam" id="PF18106">
    <property type="entry name" value="Rol_Rep_N"/>
    <property type="match status" value="1"/>
</dbReference>
<comment type="caution">
    <text evidence="3">The sequence shown here is derived from an EMBL/GenBank/DDBJ whole genome shotgun (WGS) entry which is preliminary data.</text>
</comment>
<evidence type="ECO:0000259" key="1">
    <source>
        <dbReference type="Pfam" id="PF02486"/>
    </source>
</evidence>
<name>A0A0C1K3M0_STRCV</name>
<accession>A0A0C1K3M0</accession>
<reference evidence="3 4" key="1">
    <citation type="submission" date="2014-12" db="EMBL/GenBank/DDBJ databases">
        <title>Partial genome sequence of Streptococcus constellatus KCOM 1650 (= ChDC B144).</title>
        <authorList>
            <person name="Kook J.-K."/>
            <person name="Park S.-N."/>
            <person name="Lim Y.K."/>
            <person name="Jo E."/>
        </authorList>
    </citation>
    <scope>NUCLEOTIDE SEQUENCE [LARGE SCALE GENOMIC DNA]</scope>
    <source>
        <strain evidence="3 4">KCOM 1650</strain>
    </source>
</reference>
<sequence length="347" mass="41210">MNTVRIDYFAVTIKNVLPERVLTDILLIPLEDFTLNNWGINKYQRHYSCSEIKVYFNDDRISMGVFIELKGQGCRQYEEFLDGNENNWIALISRLYQYTVNFTRLDIAHDIFDGSLDVQRIYDYCKKGLCISKAKHFEYHEKSILENGERVGETIAIGSRGNQQWCIYNKRMEQLGKQEVVESLSWIRAELRCWQGKANIIAEQLFLKRPLSSIYFEAINGHYRFIRPNETDSNRWRRKKVKWWIDYLKTENQTVLSITRAKTTLRQSEAWTEKQVAKTLAKVYIAKYQAYDVQKAEDYIQSLLKEGLSRLTDNDEKDIEQYIREQNSSQFWGQKRRLENKSPLKIN</sequence>
<proteinExistence type="predicted"/>
<gene>
    <name evidence="3" type="ORF">RN79_09020</name>
</gene>
<evidence type="ECO:0000313" key="4">
    <source>
        <dbReference type="Proteomes" id="UP000031339"/>
    </source>
</evidence>
<feature type="domain" description="Replication initiation protein-like C-terminal" evidence="1">
    <location>
        <begin position="100"/>
        <end position="303"/>
    </location>
</feature>
<dbReference type="EMBL" id="JWIY01000004">
    <property type="protein sequence ID" value="KIC77396.1"/>
    <property type="molecule type" value="Genomic_DNA"/>
</dbReference>
<dbReference type="Pfam" id="PF02486">
    <property type="entry name" value="Rep_trans"/>
    <property type="match status" value="1"/>
</dbReference>